<dbReference type="AlphaFoldDB" id="A0A7K0DQD8"/>
<protein>
    <recommendedName>
        <fullName evidence="2">Schlafen AlbA-2 domain-containing protein</fullName>
    </recommendedName>
</protein>
<gene>
    <name evidence="3" type="ORF">NRB56_35790</name>
</gene>
<dbReference type="InterPro" id="IPR038475">
    <property type="entry name" value="RecG_C_sf"/>
</dbReference>
<feature type="compositionally biased region" description="Low complexity" evidence="1">
    <location>
        <begin position="577"/>
        <end position="591"/>
    </location>
</feature>
<dbReference type="EMBL" id="WEGI01000007">
    <property type="protein sequence ID" value="MQY27996.1"/>
    <property type="molecule type" value="Genomic_DNA"/>
</dbReference>
<dbReference type="InterPro" id="IPR007421">
    <property type="entry name" value="Schlafen_AlbA_2_dom"/>
</dbReference>
<accession>A0A7K0DQD8</accession>
<dbReference type="PANTHER" id="PTHR30595:SF6">
    <property type="entry name" value="SCHLAFEN ALBA-2 DOMAIN-CONTAINING PROTEIN"/>
    <property type="match status" value="1"/>
</dbReference>
<evidence type="ECO:0000259" key="2">
    <source>
        <dbReference type="Pfam" id="PF04326"/>
    </source>
</evidence>
<dbReference type="InterPro" id="IPR038461">
    <property type="entry name" value="Schlafen_AlbA_2_dom_sf"/>
</dbReference>
<dbReference type="PANTHER" id="PTHR30595">
    <property type="entry name" value="GLPR-RELATED TRANSCRIPTIONAL REPRESSOR"/>
    <property type="match status" value="1"/>
</dbReference>
<comment type="caution">
    <text evidence="3">The sequence shown here is derived from an EMBL/GenBank/DDBJ whole genome shotgun (WGS) entry which is preliminary data.</text>
</comment>
<dbReference type="Proteomes" id="UP000431401">
    <property type="component" value="Unassembled WGS sequence"/>
</dbReference>
<feature type="domain" description="Schlafen AlbA-2" evidence="2">
    <location>
        <begin position="22"/>
        <end position="139"/>
    </location>
</feature>
<sequence>MNVAELADVVDCLRAIGRDDLRIEAKRAGGGLPQGLRETLSAFSNTDGGVIVLGLDEHSGFVATGVGDPGKISADLVDLARKMEPPLRPIVEVLLFESVMLVVAEVPELPRDQKPCFNPGAGIVNGSYIRVGDSDRKMTSYEVQLMLANRGQPRHDEEPVPGTGVDDLDPIALRGYIDRLRSTRPHAYADLDDGGVLRSAKVLVPHETGSVLSVGGLLSLGRLPQHYFPQLMVSFVHYPTVDGAEIGSGVRYLDSIVAEGPVPVMLQEVLRALRRNMTRRAVVNGLGREDIWEYPEIVLREAVVNAVVHRDLSPDSRGTQVQVEMYPDRLVVRNPGGLFGTVTVDDLGEDGISSSRNAMLLRILRDVVLPDDGRPVCENVGSGIRTMVAALRAAGMRPPEFRDKISHFSVTFGNHALLGDDVVAWIRGLRQAGLTDGQCVGLALLRDGDLLDNQTYRRATGVDSRVATAELQNLVARGLAEQIGTKRWTSYRLTVTAAQPPSSAQPADRRAQILAVLESEELGRGEIAIRADLTDVTARRWLRTMVSEGLLEQVGNSRSRNLKYRRADTLFQPSPDPNTTDNTANTDEPGP</sequence>
<dbReference type="InterPro" id="IPR036388">
    <property type="entry name" value="WH-like_DNA-bd_sf"/>
</dbReference>
<organism evidence="3 4">
    <name type="scientific">Nocardia aurantia</name>
    <dbReference type="NCBI Taxonomy" id="2585199"/>
    <lineage>
        <taxon>Bacteria</taxon>
        <taxon>Bacillati</taxon>
        <taxon>Actinomycetota</taxon>
        <taxon>Actinomycetes</taxon>
        <taxon>Mycobacteriales</taxon>
        <taxon>Nocardiaceae</taxon>
        <taxon>Nocardia</taxon>
    </lineage>
</organism>
<reference evidence="3 4" key="1">
    <citation type="submission" date="2019-10" db="EMBL/GenBank/DDBJ databases">
        <title>Nocardia macrotermitis sp. nov. and Nocardia aurantia sp. nov., isolated from the gut of fungus growing-termite Macrotermes natalensis.</title>
        <authorList>
            <person name="Benndorf R."/>
            <person name="Schwitalla J."/>
            <person name="Martin K."/>
            <person name="De Beer W."/>
            <person name="Kaster A.-K."/>
            <person name="Vollmers J."/>
            <person name="Poulsen M."/>
            <person name="Beemelmanns C."/>
        </authorList>
    </citation>
    <scope>NUCLEOTIDE SEQUENCE [LARGE SCALE GENOMIC DNA]</scope>
    <source>
        <strain evidence="3 4">RB56</strain>
    </source>
</reference>
<dbReference type="OrthoDB" id="9805115at2"/>
<keyword evidence="4" id="KW-1185">Reference proteome</keyword>
<name>A0A7K0DQD8_9NOCA</name>
<dbReference type="Pfam" id="PF13749">
    <property type="entry name" value="HATPase_c_4"/>
    <property type="match status" value="1"/>
</dbReference>
<dbReference type="Pfam" id="PF04326">
    <property type="entry name" value="SLFN_AlbA_2"/>
    <property type="match status" value="1"/>
</dbReference>
<evidence type="ECO:0000256" key="1">
    <source>
        <dbReference type="SAM" id="MobiDB-lite"/>
    </source>
</evidence>
<dbReference type="Gene3D" id="1.10.10.10">
    <property type="entry name" value="Winged helix-like DNA-binding domain superfamily/Winged helix DNA-binding domain"/>
    <property type="match status" value="1"/>
</dbReference>
<dbReference type="Gene3D" id="3.30.950.30">
    <property type="entry name" value="Schlafen, AAA domain"/>
    <property type="match status" value="1"/>
</dbReference>
<proteinExistence type="predicted"/>
<evidence type="ECO:0000313" key="4">
    <source>
        <dbReference type="Proteomes" id="UP000431401"/>
    </source>
</evidence>
<evidence type="ECO:0000313" key="3">
    <source>
        <dbReference type="EMBL" id="MQY27996.1"/>
    </source>
</evidence>
<dbReference type="Gene3D" id="3.30.565.60">
    <property type="match status" value="1"/>
</dbReference>
<feature type="region of interest" description="Disordered" evidence="1">
    <location>
        <begin position="562"/>
        <end position="591"/>
    </location>
</feature>